<dbReference type="NCBIfam" id="NF006968">
    <property type="entry name" value="PRK09441.1-1"/>
    <property type="match status" value="1"/>
</dbReference>
<dbReference type="eggNOG" id="KOG0471">
    <property type="taxonomic scope" value="Eukaryota"/>
</dbReference>
<dbReference type="SUPFAM" id="SSF51445">
    <property type="entry name" value="(Trans)glycosidases"/>
    <property type="match status" value="1"/>
</dbReference>
<accession>B8M0E6</accession>
<dbReference type="InterPro" id="IPR013776">
    <property type="entry name" value="A-amylase_thermo"/>
</dbReference>
<dbReference type="Gene3D" id="3.20.20.80">
    <property type="entry name" value="Glycosidases"/>
    <property type="match status" value="1"/>
</dbReference>
<dbReference type="Proteomes" id="UP000001745">
    <property type="component" value="Unassembled WGS sequence"/>
</dbReference>
<dbReference type="Gene3D" id="2.40.30.140">
    <property type="match status" value="1"/>
</dbReference>
<keyword evidence="3" id="KW-0479">Metal-binding</keyword>
<dbReference type="GeneID" id="8106080"/>
<name>B8M0E6_TALSN</name>
<comment type="cofactor">
    <cofactor evidence="1">
        <name>Ca(2+)</name>
        <dbReference type="ChEBI" id="CHEBI:29108"/>
    </cofactor>
</comment>
<dbReference type="InterPro" id="IPR013780">
    <property type="entry name" value="Glyco_hydro_b"/>
</dbReference>
<evidence type="ECO:0000256" key="3">
    <source>
        <dbReference type="ARBA" id="ARBA00022723"/>
    </source>
</evidence>
<dbReference type="Pfam" id="PF00128">
    <property type="entry name" value="Alpha-amylase"/>
    <property type="match status" value="1"/>
</dbReference>
<dbReference type="PANTHER" id="PTHR43447">
    <property type="entry name" value="ALPHA-AMYLASE"/>
    <property type="match status" value="1"/>
</dbReference>
<dbReference type="VEuPathDB" id="FungiDB:TSTA_084740"/>
<organism evidence="8 9">
    <name type="scientific">Talaromyces stipitatus (strain ATCC 10500 / CBS 375.48 / QM 6759 / NRRL 1006)</name>
    <name type="common">Penicillium stipitatum</name>
    <dbReference type="NCBI Taxonomy" id="441959"/>
    <lineage>
        <taxon>Eukaryota</taxon>
        <taxon>Fungi</taxon>
        <taxon>Dikarya</taxon>
        <taxon>Ascomycota</taxon>
        <taxon>Pezizomycotina</taxon>
        <taxon>Eurotiomycetes</taxon>
        <taxon>Eurotiomycetidae</taxon>
        <taxon>Eurotiales</taxon>
        <taxon>Trichocomaceae</taxon>
        <taxon>Talaromyces</taxon>
        <taxon>Talaromyces sect. Talaromyces</taxon>
    </lineage>
</organism>
<protein>
    <submittedName>
        <fullName evidence="8">Alpha-amylase, putative</fullName>
        <ecNumber evidence="8">3.2.1.98</ecNumber>
    </submittedName>
</protein>
<dbReference type="RefSeq" id="XP_002478206.1">
    <property type="nucleotide sequence ID" value="XM_002478161.1"/>
</dbReference>
<dbReference type="OrthoDB" id="550577at2759"/>
<evidence type="ECO:0000313" key="8">
    <source>
        <dbReference type="EMBL" id="EED21243.1"/>
    </source>
</evidence>
<evidence type="ECO:0000256" key="4">
    <source>
        <dbReference type="ARBA" id="ARBA00022801"/>
    </source>
</evidence>
<feature type="domain" description="Glycosyl hydrolase family 13 catalytic" evidence="7">
    <location>
        <begin position="44"/>
        <end position="424"/>
    </location>
</feature>
<comment type="similarity">
    <text evidence="2">Belongs to the glycosyl hydrolase 13 family.</text>
</comment>
<keyword evidence="9" id="KW-1185">Reference proteome</keyword>
<dbReference type="NCBIfam" id="NF006969">
    <property type="entry name" value="PRK09441.1-2"/>
    <property type="match status" value="1"/>
</dbReference>
<gene>
    <name evidence="8" type="ORF">TSTA_084740</name>
</gene>
<dbReference type="GO" id="GO:0005509">
    <property type="term" value="F:calcium ion binding"/>
    <property type="evidence" value="ECO:0007669"/>
    <property type="project" value="InterPro"/>
</dbReference>
<dbReference type="STRING" id="441959.B8M0E6"/>
<dbReference type="PIRSF" id="PIRSF001021">
    <property type="entry name" value="Alph-amls_thrmst"/>
    <property type="match status" value="1"/>
</dbReference>
<keyword evidence="5" id="KW-0119">Carbohydrate metabolism</keyword>
<dbReference type="EC" id="3.2.1.98" evidence="8"/>
<proteinExistence type="inferred from homology"/>
<dbReference type="SUPFAM" id="SSF51011">
    <property type="entry name" value="Glycosyl hydrolase domain"/>
    <property type="match status" value="1"/>
</dbReference>
<sequence>MDALLNCFLAFSKQKQNDWKETEEQAQNIEKEPSWNSPEDNICMLEAFEWYTPHDGRHWKRLQQALPELKDIGIDNILLPPGCKAMNPSGNGYDIHDLYDLGEFDQKGTVATKWGTKQDLVTLAQLAEQLGIGIYWDAVLNHKAGADRKERCLAVTVDPEDRNIDLTKPQEIEAWVGFDFSNRGETYSKMKYNWQHFNGTDYNDIDHKSAIYKIFAPGKDWAKDVSTENGNYDYLMFANLDHSHPEVREDILNWTNWIGAQLPLRGMRLDAVKHYSAEFQKLLVDHVRRTRKEWFFVSEFWSGDVLEIQEYLKRFDYKVYAFDAPLCQRLSAVSQTRGADLRLVFEKTLVKCEPENAVTFVMNHDTQPKQALEAPIPPSFKPLAYALILLRKDGYPCIFYGDLYGICSSVPAKMAKQKPMTQSRIPKELQGLPAMILARKLYAYGEQQDYFLQRNCVGFVRYGNARHPAGLACVMNNGLTAINLRMHVGKRHAGERWSDVLLDNNQALGVEDLKNGKDNEKTGKIGKRRVVQISSKGYADFPVASMSVGVWVNEAAEGRERFVGMNL</sequence>
<dbReference type="OMA" id="CVVIMSN"/>
<dbReference type="AlphaFoldDB" id="B8M0E6"/>
<dbReference type="GO" id="GO:0033927">
    <property type="term" value="F:glucan 1,4-alpha-maltohexaosidase activity"/>
    <property type="evidence" value="ECO:0007669"/>
    <property type="project" value="UniProtKB-EC"/>
</dbReference>
<keyword evidence="6 8" id="KW-0326">Glycosidase</keyword>
<evidence type="ECO:0000256" key="1">
    <source>
        <dbReference type="ARBA" id="ARBA00001913"/>
    </source>
</evidence>
<dbReference type="HOGENOM" id="CLU_024572_2_0_1"/>
<dbReference type="GO" id="GO:0005975">
    <property type="term" value="P:carbohydrate metabolic process"/>
    <property type="evidence" value="ECO:0007669"/>
    <property type="project" value="InterPro"/>
</dbReference>
<evidence type="ECO:0000256" key="5">
    <source>
        <dbReference type="ARBA" id="ARBA00023277"/>
    </source>
</evidence>
<evidence type="ECO:0000313" key="9">
    <source>
        <dbReference type="Proteomes" id="UP000001745"/>
    </source>
</evidence>
<reference evidence="9" key="1">
    <citation type="journal article" date="2015" name="Genome Announc.">
        <title>Genome sequence of the AIDS-associated pathogen Penicillium marneffei (ATCC18224) and its near taxonomic relative Talaromyces stipitatus (ATCC10500).</title>
        <authorList>
            <person name="Nierman W.C."/>
            <person name="Fedorova-Abrams N.D."/>
            <person name="Andrianopoulos A."/>
        </authorList>
    </citation>
    <scope>NUCLEOTIDE SEQUENCE [LARGE SCALE GENOMIC DNA]</scope>
    <source>
        <strain evidence="9">ATCC 10500 / CBS 375.48 / QM 6759 / NRRL 1006</strain>
    </source>
</reference>
<keyword evidence="4 8" id="KW-0378">Hydrolase</keyword>
<dbReference type="InterPro" id="IPR017853">
    <property type="entry name" value="GH"/>
</dbReference>
<dbReference type="EMBL" id="EQ962653">
    <property type="protein sequence ID" value="EED21243.1"/>
    <property type="molecule type" value="Genomic_DNA"/>
</dbReference>
<dbReference type="PhylomeDB" id="B8M0E6"/>
<dbReference type="CDD" id="cd11318">
    <property type="entry name" value="AmyAc_bac_fung_AmyA"/>
    <property type="match status" value="1"/>
</dbReference>
<dbReference type="SMART" id="SM00642">
    <property type="entry name" value="Aamy"/>
    <property type="match status" value="1"/>
</dbReference>
<dbReference type="InterPro" id="IPR006047">
    <property type="entry name" value="GH13_cat_dom"/>
</dbReference>
<evidence type="ECO:0000259" key="7">
    <source>
        <dbReference type="SMART" id="SM00642"/>
    </source>
</evidence>
<evidence type="ECO:0000256" key="6">
    <source>
        <dbReference type="ARBA" id="ARBA00023295"/>
    </source>
</evidence>
<dbReference type="InParanoid" id="B8M0E6"/>
<evidence type="ECO:0000256" key="2">
    <source>
        <dbReference type="ARBA" id="ARBA00008061"/>
    </source>
</evidence>
<dbReference type="Gene3D" id="2.60.40.1180">
    <property type="entry name" value="Golgi alpha-mannosidase II"/>
    <property type="match status" value="1"/>
</dbReference>